<dbReference type="PANTHER" id="PTHR43028:SF5">
    <property type="entry name" value="3'(2'),5'-BISPHOSPHATE NUCLEOTIDASE 1"/>
    <property type="match status" value="1"/>
</dbReference>
<gene>
    <name evidence="2" type="ORF">UFOPK1722_00123</name>
</gene>
<evidence type="ECO:0000313" key="2">
    <source>
        <dbReference type="EMBL" id="CAB4566684.1"/>
    </source>
</evidence>
<dbReference type="InterPro" id="IPR050725">
    <property type="entry name" value="CysQ/Inositol_MonoPase"/>
</dbReference>
<evidence type="ECO:0000259" key="1">
    <source>
        <dbReference type="PROSITE" id="PS50206"/>
    </source>
</evidence>
<proteinExistence type="predicted"/>
<feature type="domain" description="Rhodanese" evidence="1">
    <location>
        <begin position="168"/>
        <end position="209"/>
    </location>
</feature>
<name>A0A6J6DU17_9ZZZZ</name>
<dbReference type="InterPro" id="IPR000760">
    <property type="entry name" value="Inositol_monophosphatase-like"/>
</dbReference>
<dbReference type="CDD" id="cd01638">
    <property type="entry name" value="CysQ"/>
    <property type="match status" value="1"/>
</dbReference>
<dbReference type="PRINTS" id="PR00377">
    <property type="entry name" value="IMPHPHTASES"/>
</dbReference>
<dbReference type="InterPro" id="IPR001763">
    <property type="entry name" value="Rhodanese-like_dom"/>
</dbReference>
<dbReference type="EMBL" id="CAEZTS010000006">
    <property type="protein sequence ID" value="CAB4566684.1"/>
    <property type="molecule type" value="Genomic_DNA"/>
</dbReference>
<dbReference type="GO" id="GO:0000103">
    <property type="term" value="P:sulfate assimilation"/>
    <property type="evidence" value="ECO:0007669"/>
    <property type="project" value="TreeGrafter"/>
</dbReference>
<dbReference type="GO" id="GO:0050427">
    <property type="term" value="P:3'-phosphoadenosine 5'-phosphosulfate metabolic process"/>
    <property type="evidence" value="ECO:0007669"/>
    <property type="project" value="TreeGrafter"/>
</dbReference>
<dbReference type="GO" id="GO:0008441">
    <property type="term" value="F:3'(2'),5'-bisphosphate nucleotidase activity"/>
    <property type="evidence" value="ECO:0007669"/>
    <property type="project" value="TreeGrafter"/>
</dbReference>
<dbReference type="Gene3D" id="3.40.190.80">
    <property type="match status" value="1"/>
</dbReference>
<dbReference type="PANTHER" id="PTHR43028">
    <property type="entry name" value="3'(2'),5'-BISPHOSPHATE NUCLEOTIDASE 1"/>
    <property type="match status" value="1"/>
</dbReference>
<protein>
    <submittedName>
        <fullName evidence="2">Unannotated protein</fullName>
    </submittedName>
</protein>
<dbReference type="Gene3D" id="3.30.540.10">
    <property type="entry name" value="Fructose-1,6-Bisphosphatase, subunit A, domain 1"/>
    <property type="match status" value="1"/>
</dbReference>
<dbReference type="SUPFAM" id="SSF56655">
    <property type="entry name" value="Carbohydrate phosphatase"/>
    <property type="match status" value="1"/>
</dbReference>
<accession>A0A6J6DU17</accession>
<dbReference type="AlphaFoldDB" id="A0A6J6DU17"/>
<organism evidence="2">
    <name type="scientific">freshwater metagenome</name>
    <dbReference type="NCBI Taxonomy" id="449393"/>
    <lineage>
        <taxon>unclassified sequences</taxon>
        <taxon>metagenomes</taxon>
        <taxon>ecological metagenomes</taxon>
    </lineage>
</organism>
<dbReference type="Pfam" id="PF00459">
    <property type="entry name" value="Inositol_P"/>
    <property type="match status" value="1"/>
</dbReference>
<dbReference type="PROSITE" id="PS50206">
    <property type="entry name" value="RHODANESE_3"/>
    <property type="match status" value="1"/>
</dbReference>
<reference evidence="2" key="1">
    <citation type="submission" date="2020-05" db="EMBL/GenBank/DDBJ databases">
        <authorList>
            <person name="Chiriac C."/>
            <person name="Salcher M."/>
            <person name="Ghai R."/>
            <person name="Kavagutti S V."/>
        </authorList>
    </citation>
    <scope>NUCLEOTIDE SEQUENCE</scope>
</reference>
<sequence length="253" mass="27681">MTDGRAPETDQELATRLAVEAGRMLVQLRDELVREGIHYWDLKDEGDVAGHRFLVAALTAARPDDVILSEEAADNRRRLQADRVWIIDPIDGTNEFAEPPRFDWAIHIALWERGSLTAASVSMPALDLVFSTHPAPTLPTVERERPILVTSRSRNTYAAVRVANELGCDVGRLGSAGAKTMAVVMGEADIYVHDGGMYQWDSAAPAAVAMAAGLHVSRIDGSPLVYNQESLWLPDFVVCRPEFASAVLSAVDY</sequence>